<dbReference type="InterPro" id="IPR000262">
    <property type="entry name" value="FMN-dep_DH"/>
</dbReference>
<evidence type="ECO:0000256" key="1">
    <source>
        <dbReference type="ARBA" id="ARBA00001917"/>
    </source>
</evidence>
<evidence type="ECO:0000256" key="5">
    <source>
        <dbReference type="ARBA" id="ARBA00024042"/>
    </source>
</evidence>
<feature type="binding site" evidence="7">
    <location>
        <position position="265"/>
    </location>
    <ligand>
        <name>glyoxylate</name>
        <dbReference type="ChEBI" id="CHEBI:36655"/>
    </ligand>
</feature>
<dbReference type="Pfam" id="PF01070">
    <property type="entry name" value="FMN_dh"/>
    <property type="match status" value="1"/>
</dbReference>
<dbReference type="SUPFAM" id="SSF51395">
    <property type="entry name" value="FMN-linked oxidoreductases"/>
    <property type="match status" value="1"/>
</dbReference>
<evidence type="ECO:0000259" key="8">
    <source>
        <dbReference type="PROSITE" id="PS51349"/>
    </source>
</evidence>
<dbReference type="PROSITE" id="PS00557">
    <property type="entry name" value="FMN_HYDROXY_ACID_DH_1"/>
    <property type="match status" value="1"/>
</dbReference>
<sequence length="376" mass="40869">MADKDPKNDPITVDQVESIARQKLPSNVYNYYALMILPRILRDVSQVDTSVALFQRKFPIPVGIAPSAMQKLAGQDGEMGMAGAAAAMGLNFTLSSNSTTLLEDVASVRTRCEVRSVAPFWFQIYLTTDLEHRVPLIKRAEAAGYEALVLTVDTPVLGNRINERQTPLILPEGIRLENLEPDKIQGTRKPSPNRILMDARTPEQAKIALQEIGGKAHSASLTWESTIKFLRETTKMKIILKGILAPEDAQLAVEYGVDAIIVSNHGGRQLDSVPSTIQALPGVVEAVGGRIPVILDGGIRRGSDLFKALALGADFVLVGRPALWGLAFDGQKGVETVMNILERELTRTMALAGTSNLQEINSSLLRLSVDGRLSKL</sequence>
<protein>
    <submittedName>
        <fullName evidence="9">S-2-hydroxy-acid oxidase</fullName>
    </submittedName>
</protein>
<evidence type="ECO:0000256" key="2">
    <source>
        <dbReference type="ARBA" id="ARBA00022630"/>
    </source>
</evidence>
<proteinExistence type="inferred from homology"/>
<dbReference type="GO" id="GO:0010181">
    <property type="term" value="F:FMN binding"/>
    <property type="evidence" value="ECO:0007669"/>
    <property type="project" value="InterPro"/>
</dbReference>
<keyword evidence="2 7" id="KW-0285">Flavoprotein</keyword>
<evidence type="ECO:0000313" key="10">
    <source>
        <dbReference type="Proteomes" id="UP001147782"/>
    </source>
</evidence>
<feature type="active site" description="Proton acceptor" evidence="6">
    <location>
        <position position="265"/>
    </location>
</feature>
<name>A0A9W9S247_9EURO</name>
<feature type="binding site" evidence="7">
    <location>
        <position position="95"/>
    </location>
    <ligand>
        <name>FMN</name>
        <dbReference type="ChEBI" id="CHEBI:58210"/>
    </ligand>
</feature>
<comment type="caution">
    <text evidence="9">The sequence shown here is derived from an EMBL/GenBank/DDBJ whole genome shotgun (WGS) entry which is preliminary data.</text>
</comment>
<feature type="binding site" evidence="7">
    <location>
        <position position="160"/>
    </location>
    <ligand>
        <name>glyoxylate</name>
        <dbReference type="ChEBI" id="CHEBI:36655"/>
    </ligand>
</feature>
<dbReference type="InterPro" id="IPR037396">
    <property type="entry name" value="FMN_HAD"/>
</dbReference>
<feature type="binding site" evidence="7">
    <location>
        <begin position="296"/>
        <end position="300"/>
    </location>
    <ligand>
        <name>FMN</name>
        <dbReference type="ChEBI" id="CHEBI:58210"/>
    </ligand>
</feature>
<dbReference type="RefSeq" id="XP_056555102.1">
    <property type="nucleotide sequence ID" value="XM_056699689.1"/>
</dbReference>
<dbReference type="GO" id="GO:0016614">
    <property type="term" value="F:oxidoreductase activity, acting on CH-OH group of donors"/>
    <property type="evidence" value="ECO:0007669"/>
    <property type="project" value="UniProtKB-ARBA"/>
</dbReference>
<dbReference type="PROSITE" id="PS51349">
    <property type="entry name" value="FMN_HYDROXY_ACID_DH_2"/>
    <property type="match status" value="1"/>
</dbReference>
<dbReference type="PANTHER" id="PTHR10578">
    <property type="entry name" value="S -2-HYDROXY-ACID OXIDASE-RELATED"/>
    <property type="match status" value="1"/>
</dbReference>
<dbReference type="OrthoDB" id="1925334at2759"/>
<dbReference type="CDD" id="cd02809">
    <property type="entry name" value="alpha_hydroxyacid_oxid_FMN"/>
    <property type="match status" value="1"/>
</dbReference>
<gene>
    <name evidence="9" type="ORF">N7496_006760</name>
</gene>
<feature type="binding site" evidence="7">
    <location>
        <position position="268"/>
    </location>
    <ligand>
        <name>glyoxylate</name>
        <dbReference type="ChEBI" id="CHEBI:36655"/>
    </ligand>
</feature>
<feature type="binding site" evidence="7">
    <location>
        <begin position="66"/>
        <end position="68"/>
    </location>
    <ligand>
        <name>FMN</name>
        <dbReference type="ChEBI" id="CHEBI:58210"/>
    </ligand>
</feature>
<evidence type="ECO:0000256" key="6">
    <source>
        <dbReference type="PIRSR" id="PIRSR000138-1"/>
    </source>
</evidence>
<feature type="binding site" evidence="7">
    <location>
        <position position="241"/>
    </location>
    <ligand>
        <name>FMN</name>
        <dbReference type="ChEBI" id="CHEBI:58210"/>
    </ligand>
</feature>
<reference evidence="9" key="2">
    <citation type="journal article" date="2023" name="IMA Fungus">
        <title>Comparative genomic study of the Penicillium genus elucidates a diverse pangenome and 15 lateral gene transfer events.</title>
        <authorList>
            <person name="Petersen C."/>
            <person name="Sorensen T."/>
            <person name="Nielsen M.R."/>
            <person name="Sondergaard T.E."/>
            <person name="Sorensen J.L."/>
            <person name="Fitzpatrick D.A."/>
            <person name="Frisvad J.C."/>
            <person name="Nielsen K.L."/>
        </authorList>
    </citation>
    <scope>NUCLEOTIDE SEQUENCE</scope>
    <source>
        <strain evidence="9">IBT 29864</strain>
    </source>
</reference>
<dbReference type="FunFam" id="3.20.20.70:FF:000029">
    <property type="entry name" value="L-lactate dehydrogenase"/>
    <property type="match status" value="1"/>
</dbReference>
<evidence type="ECO:0000256" key="3">
    <source>
        <dbReference type="ARBA" id="ARBA00022643"/>
    </source>
</evidence>
<feature type="binding site" evidence="7">
    <location>
        <position position="123"/>
    </location>
    <ligand>
        <name>FMN</name>
        <dbReference type="ChEBI" id="CHEBI:58210"/>
    </ligand>
</feature>
<dbReference type="InterPro" id="IPR008259">
    <property type="entry name" value="FMN_hydac_DH_AS"/>
</dbReference>
<dbReference type="Gene3D" id="3.20.20.70">
    <property type="entry name" value="Aldolase class I"/>
    <property type="match status" value="1"/>
</dbReference>
<feature type="binding site" evidence="7">
    <location>
        <position position="125"/>
    </location>
    <ligand>
        <name>glyoxylate</name>
        <dbReference type="ChEBI" id="CHEBI:36655"/>
    </ligand>
</feature>
<comment type="cofactor">
    <cofactor evidence="1">
        <name>FMN</name>
        <dbReference type="ChEBI" id="CHEBI:58210"/>
    </cofactor>
</comment>
<feature type="domain" description="FMN hydroxy acid dehydrogenase" evidence="8">
    <location>
        <begin position="1"/>
        <end position="370"/>
    </location>
</feature>
<evidence type="ECO:0000313" key="9">
    <source>
        <dbReference type="EMBL" id="KAJ5370668.1"/>
    </source>
</evidence>
<evidence type="ECO:0000256" key="4">
    <source>
        <dbReference type="ARBA" id="ARBA00023002"/>
    </source>
</evidence>
<dbReference type="GeneID" id="81438868"/>
<accession>A0A9W9S247</accession>
<dbReference type="AlphaFoldDB" id="A0A9W9S247"/>
<organism evidence="9 10">
    <name type="scientific">Penicillium cataractarum</name>
    <dbReference type="NCBI Taxonomy" id="2100454"/>
    <lineage>
        <taxon>Eukaryota</taxon>
        <taxon>Fungi</taxon>
        <taxon>Dikarya</taxon>
        <taxon>Ascomycota</taxon>
        <taxon>Pezizomycotina</taxon>
        <taxon>Eurotiomycetes</taxon>
        <taxon>Eurotiomycetidae</taxon>
        <taxon>Eurotiales</taxon>
        <taxon>Aspergillaceae</taxon>
        <taxon>Penicillium</taxon>
    </lineage>
</organism>
<feature type="binding site" evidence="7">
    <location>
        <position position="263"/>
    </location>
    <ligand>
        <name>glyoxylate</name>
        <dbReference type="ChEBI" id="CHEBI:36655"/>
    </ligand>
</feature>
<feature type="binding site" evidence="7">
    <location>
        <begin position="319"/>
        <end position="320"/>
    </location>
    <ligand>
        <name>FMN</name>
        <dbReference type="ChEBI" id="CHEBI:58210"/>
    </ligand>
</feature>
<dbReference type="Proteomes" id="UP001147782">
    <property type="component" value="Unassembled WGS sequence"/>
</dbReference>
<keyword evidence="10" id="KW-1185">Reference proteome</keyword>
<comment type="similarity">
    <text evidence="5">Belongs to the FMN-dependent alpha-hydroxy acid dehydrogenase family.</text>
</comment>
<dbReference type="InterPro" id="IPR012133">
    <property type="entry name" value="Alpha-hydoxy_acid_DH_FMN"/>
</dbReference>
<evidence type="ECO:0000256" key="7">
    <source>
        <dbReference type="PIRSR" id="PIRSR000138-2"/>
    </source>
</evidence>
<dbReference type="PIRSF" id="PIRSF000138">
    <property type="entry name" value="Al-hdrx_acd_dh"/>
    <property type="match status" value="1"/>
</dbReference>
<feature type="binding site" evidence="7">
    <location>
        <position position="151"/>
    </location>
    <ligand>
        <name>FMN</name>
        <dbReference type="ChEBI" id="CHEBI:58210"/>
    </ligand>
</feature>
<keyword evidence="4" id="KW-0560">Oxidoreductase</keyword>
<dbReference type="PANTHER" id="PTHR10578:SF107">
    <property type="entry name" value="2-HYDROXYACID OXIDASE 1"/>
    <property type="match status" value="1"/>
</dbReference>
<reference evidence="9" key="1">
    <citation type="submission" date="2022-11" db="EMBL/GenBank/DDBJ databases">
        <authorList>
            <person name="Petersen C."/>
        </authorList>
    </citation>
    <scope>NUCLEOTIDE SEQUENCE</scope>
    <source>
        <strain evidence="9">IBT 29864</strain>
    </source>
</reference>
<dbReference type="EMBL" id="JAPZBS010000005">
    <property type="protein sequence ID" value="KAJ5370668.1"/>
    <property type="molecule type" value="Genomic_DNA"/>
</dbReference>
<dbReference type="InterPro" id="IPR013785">
    <property type="entry name" value="Aldolase_TIM"/>
</dbReference>
<keyword evidence="3 7" id="KW-0288">FMN</keyword>